<dbReference type="Gene3D" id="3.40.50.10610">
    <property type="entry name" value="ABC-type transport auxiliary lipoprotein component"/>
    <property type="match status" value="1"/>
</dbReference>
<accession>A0ABY2XIE5</accession>
<dbReference type="Proteomes" id="UP000739180">
    <property type="component" value="Unassembled WGS sequence"/>
</dbReference>
<gene>
    <name evidence="2" type="ORF">FGS76_13635</name>
</gene>
<feature type="domain" description="ABC-type transport auxiliary lipoprotein component" evidence="1">
    <location>
        <begin position="46"/>
        <end position="175"/>
    </location>
</feature>
<protein>
    <recommendedName>
        <fullName evidence="1">ABC-type transport auxiliary lipoprotein component domain-containing protein</fullName>
    </recommendedName>
</protein>
<reference evidence="2 3" key="1">
    <citation type="submission" date="2019-05" db="EMBL/GenBank/DDBJ databases">
        <title>Genome of Alcanivorax gelatiniphagus, an oil degrading marine bacteria.</title>
        <authorList>
            <person name="Kwon K.K."/>
        </authorList>
    </citation>
    <scope>NUCLEOTIDE SEQUENCE [LARGE SCALE GENOMIC DNA]</scope>
    <source>
        <strain evidence="2 3">MEBiC 08158</strain>
    </source>
</reference>
<dbReference type="SUPFAM" id="SSF159594">
    <property type="entry name" value="XCC0632-like"/>
    <property type="match status" value="1"/>
</dbReference>
<organism evidence="2 3">
    <name type="scientific">Alloalcanivorax gelatiniphagus</name>
    <dbReference type="NCBI Taxonomy" id="1194167"/>
    <lineage>
        <taxon>Bacteria</taxon>
        <taxon>Pseudomonadati</taxon>
        <taxon>Pseudomonadota</taxon>
        <taxon>Gammaproteobacteria</taxon>
        <taxon>Oceanospirillales</taxon>
        <taxon>Alcanivoracaceae</taxon>
        <taxon>Alloalcanivorax</taxon>
    </lineage>
</organism>
<dbReference type="Pfam" id="PF03886">
    <property type="entry name" value="ABC_trans_aux"/>
    <property type="match status" value="1"/>
</dbReference>
<dbReference type="InterPro" id="IPR005586">
    <property type="entry name" value="ABC_trans_aux"/>
</dbReference>
<dbReference type="EMBL" id="VCQT01000040">
    <property type="protein sequence ID" value="TMW11617.1"/>
    <property type="molecule type" value="Genomic_DNA"/>
</dbReference>
<evidence type="ECO:0000259" key="1">
    <source>
        <dbReference type="Pfam" id="PF03886"/>
    </source>
</evidence>
<evidence type="ECO:0000313" key="3">
    <source>
        <dbReference type="Proteomes" id="UP000739180"/>
    </source>
</evidence>
<name>A0ABY2XIE5_9GAMM</name>
<sequence>MPEPDNRPEPTMATRFSLLLLMLLAVAGCAGTPATGERQYLLPSASQPVAAANLLVRVRLAGYLDQGGLVVETGATTLSTARTHRWAEPLGDQLQRALAHALPANTAGTLTVRVTRFQGTADGDARVSGDWHFQGTDGDPVGGVFDKRQALERDGYEELVLRLNAAWTAVAAEIAADLRERGGQ</sequence>
<dbReference type="PROSITE" id="PS51257">
    <property type="entry name" value="PROKAR_LIPOPROTEIN"/>
    <property type="match status" value="1"/>
</dbReference>
<comment type="caution">
    <text evidence="2">The sequence shown here is derived from an EMBL/GenBank/DDBJ whole genome shotgun (WGS) entry which is preliminary data.</text>
</comment>
<keyword evidence="3" id="KW-1185">Reference proteome</keyword>
<proteinExistence type="predicted"/>
<evidence type="ECO:0000313" key="2">
    <source>
        <dbReference type="EMBL" id="TMW11617.1"/>
    </source>
</evidence>